<protein>
    <submittedName>
        <fullName evidence="2">Unannotated protein</fullName>
    </submittedName>
</protein>
<reference evidence="2" key="1">
    <citation type="submission" date="2020-05" db="EMBL/GenBank/DDBJ databases">
        <authorList>
            <person name="Chiriac C."/>
            <person name="Salcher M."/>
            <person name="Ghai R."/>
            <person name="Kavagutti S V."/>
        </authorList>
    </citation>
    <scope>NUCLEOTIDE SEQUENCE</scope>
</reference>
<gene>
    <name evidence="2" type="ORF">UFOPK3785_00762</name>
</gene>
<evidence type="ECO:0000313" key="2">
    <source>
        <dbReference type="EMBL" id="CAB4949917.1"/>
    </source>
</evidence>
<feature type="region of interest" description="Disordered" evidence="1">
    <location>
        <begin position="60"/>
        <end position="95"/>
    </location>
</feature>
<dbReference type="AlphaFoldDB" id="A0A6J7K3U7"/>
<evidence type="ECO:0000256" key="1">
    <source>
        <dbReference type="SAM" id="MobiDB-lite"/>
    </source>
</evidence>
<accession>A0A6J7K3U7</accession>
<organism evidence="2">
    <name type="scientific">freshwater metagenome</name>
    <dbReference type="NCBI Taxonomy" id="449393"/>
    <lineage>
        <taxon>unclassified sequences</taxon>
        <taxon>metagenomes</taxon>
        <taxon>ecological metagenomes</taxon>
    </lineage>
</organism>
<proteinExistence type="predicted"/>
<name>A0A6J7K3U7_9ZZZZ</name>
<sequence length="95" mass="10652">MATEKLKRSVFSDFIANERLLFFDDLAHPSIETIEIVGGKCPAIGKFEVVIEPVLDRRTDSEGRSGKEIEDGLGENMRRRVTDREETTLIGLGND</sequence>
<feature type="compositionally biased region" description="Basic and acidic residues" evidence="1">
    <location>
        <begin position="60"/>
        <end position="87"/>
    </location>
</feature>
<dbReference type="AntiFam" id="ANF00209">
    <property type="entry name" value="Shadow ORF (opposite thrS)"/>
</dbReference>
<dbReference type="EMBL" id="CAFBNJ010000031">
    <property type="protein sequence ID" value="CAB4949917.1"/>
    <property type="molecule type" value="Genomic_DNA"/>
</dbReference>